<comment type="subcellular location">
    <subcellularLocation>
        <location evidence="2">Cell envelope</location>
    </subcellularLocation>
</comment>
<dbReference type="Gene3D" id="3.10.450.350">
    <property type="match status" value="1"/>
</dbReference>
<dbReference type="GO" id="GO:0030313">
    <property type="term" value="C:cell envelope"/>
    <property type="evidence" value="ECO:0007669"/>
    <property type="project" value="UniProtKB-SubCell"/>
</dbReference>
<dbReference type="GO" id="GO:0006508">
    <property type="term" value="P:proteolysis"/>
    <property type="evidence" value="ECO:0007669"/>
    <property type="project" value="UniProtKB-KW"/>
</dbReference>
<dbReference type="EMBL" id="JAQSDF010000072">
    <property type="protein sequence ID" value="MDI1232269.1"/>
    <property type="molecule type" value="Genomic_DNA"/>
</dbReference>
<keyword evidence="4" id="KW-0479">Metal-binding</keyword>
<evidence type="ECO:0000256" key="2">
    <source>
        <dbReference type="ARBA" id="ARBA00004196"/>
    </source>
</evidence>
<reference evidence="11" key="1">
    <citation type="submission" date="2023-01" db="EMBL/GenBank/DDBJ databases">
        <title>Biogeochemical cycle of methane in antarctic sediments.</title>
        <authorList>
            <person name="Roldan D.M."/>
            <person name="Menes R.J."/>
        </authorList>
    </citation>
    <scope>NUCLEOTIDE SEQUENCE [LARGE SCALE GENOMIC DNA]</scope>
    <source>
        <strain evidence="11">K-2018 MAG008</strain>
    </source>
</reference>
<keyword evidence="6" id="KW-0862">Zinc</keyword>
<feature type="chain" id="PRO_5041272166" evidence="8">
    <location>
        <begin position="21"/>
        <end position="505"/>
    </location>
</feature>
<keyword evidence="7" id="KW-0482">Metalloprotease</keyword>
<dbReference type="InterPro" id="IPR016047">
    <property type="entry name" value="M23ase_b-sheet_dom"/>
</dbReference>
<feature type="domain" description="M23ase beta-sheet core" evidence="9">
    <location>
        <begin position="346"/>
        <end position="442"/>
    </location>
</feature>
<evidence type="ECO:0000256" key="5">
    <source>
        <dbReference type="ARBA" id="ARBA00022801"/>
    </source>
</evidence>
<name>A0AA43TJ61_9GAMM</name>
<dbReference type="Pfam" id="PF19425">
    <property type="entry name" value="Csd3_N2"/>
    <property type="match status" value="1"/>
</dbReference>
<dbReference type="AlphaFoldDB" id="A0AA43TJ61"/>
<dbReference type="PANTHER" id="PTHR21666">
    <property type="entry name" value="PEPTIDASE-RELATED"/>
    <property type="match status" value="1"/>
</dbReference>
<feature type="domain" description="Csd3-like second N-terminal" evidence="10">
    <location>
        <begin position="215"/>
        <end position="333"/>
    </location>
</feature>
<dbReference type="InterPro" id="IPR050570">
    <property type="entry name" value="Cell_wall_metabolism_enzyme"/>
</dbReference>
<dbReference type="InterPro" id="IPR011055">
    <property type="entry name" value="Dup_hybrid_motif"/>
</dbReference>
<evidence type="ECO:0000256" key="7">
    <source>
        <dbReference type="ARBA" id="ARBA00023049"/>
    </source>
</evidence>
<dbReference type="GO" id="GO:0046872">
    <property type="term" value="F:metal ion binding"/>
    <property type="evidence" value="ECO:0007669"/>
    <property type="project" value="UniProtKB-KW"/>
</dbReference>
<dbReference type="PANTHER" id="PTHR21666:SF288">
    <property type="entry name" value="CELL DIVISION PROTEIN YTFB"/>
    <property type="match status" value="1"/>
</dbReference>
<dbReference type="Pfam" id="PF01551">
    <property type="entry name" value="Peptidase_M23"/>
    <property type="match status" value="1"/>
</dbReference>
<gene>
    <name evidence="11" type="ORF">PSU93_14085</name>
</gene>
<evidence type="ECO:0000256" key="3">
    <source>
        <dbReference type="ARBA" id="ARBA00022670"/>
    </source>
</evidence>
<dbReference type="Proteomes" id="UP001160519">
    <property type="component" value="Unassembled WGS sequence"/>
</dbReference>
<proteinExistence type="predicted"/>
<comment type="cofactor">
    <cofactor evidence="1">
        <name>Zn(2+)</name>
        <dbReference type="ChEBI" id="CHEBI:29105"/>
    </cofactor>
</comment>
<keyword evidence="5" id="KW-0378">Hydrolase</keyword>
<evidence type="ECO:0000256" key="6">
    <source>
        <dbReference type="ARBA" id="ARBA00022833"/>
    </source>
</evidence>
<dbReference type="Gene3D" id="2.70.70.10">
    <property type="entry name" value="Glucose Permease (Domain IIA)"/>
    <property type="match status" value="1"/>
</dbReference>
<evidence type="ECO:0000313" key="12">
    <source>
        <dbReference type="Proteomes" id="UP001160519"/>
    </source>
</evidence>
<protein>
    <submittedName>
        <fullName evidence="11">Peptidoglycan DD-metalloendopeptidase family protein</fullName>
    </submittedName>
</protein>
<dbReference type="SUPFAM" id="SSF51261">
    <property type="entry name" value="Duplicated hybrid motif"/>
    <property type="match status" value="1"/>
</dbReference>
<evidence type="ECO:0000313" key="11">
    <source>
        <dbReference type="EMBL" id="MDI1232269.1"/>
    </source>
</evidence>
<dbReference type="CDD" id="cd12797">
    <property type="entry name" value="M23_peptidase"/>
    <property type="match status" value="1"/>
</dbReference>
<evidence type="ECO:0000256" key="8">
    <source>
        <dbReference type="SAM" id="SignalP"/>
    </source>
</evidence>
<evidence type="ECO:0000256" key="4">
    <source>
        <dbReference type="ARBA" id="ARBA00022723"/>
    </source>
</evidence>
<dbReference type="InterPro" id="IPR045834">
    <property type="entry name" value="Csd3_N2"/>
</dbReference>
<sequence>MKKKIYTSMLFGISVAFSVAGHTQTKPISKSTTAKTVHTVTVHSKNTKTVNKKSIVAAVKSTPNSKKTAVTSKSANKKNAATASKIATQKKSITKKQAVVPTKLKNNKQSVVAKSARNNKALISTKSKHNKQAIASAKSKHTSHPAVAFEPARRQHIFIASKSLKPVLGHKERQKHVPAELNLGNTRTDQIIQTNNDKQLHPITFNRPQTIKTNTAHVSIETSLFLDGLEVGLSKELILQLTDIFAWDIDFATNLRPGDQFTIVYGKKIVNGTETDSDDIIAAEFVNQGSSYTAIRYIDKSGTTSYYSPDGQSMQRAFLSTPVDFIKISSHFDMHRKHPILNRIRAHKGIDYAARTGTPVKTTGDGIVTFSGRKGAYGQVVIIQHNDHYETLYAHMSGFKKGLTAGNHVKQGDVIGYVGQSGLATGPHLHYEFHVDGLYRDPETVKIPHSMPISSALLTDFKAQTQPFYAQLNQTKAKSLFAKNQEAIAPDIALPPASIRSSRYD</sequence>
<organism evidence="11 12">
    <name type="scientific">Candidatus Methylobacter titanis</name>
    <dbReference type="NCBI Taxonomy" id="3053457"/>
    <lineage>
        <taxon>Bacteria</taxon>
        <taxon>Pseudomonadati</taxon>
        <taxon>Pseudomonadota</taxon>
        <taxon>Gammaproteobacteria</taxon>
        <taxon>Methylococcales</taxon>
        <taxon>Methylococcaceae</taxon>
        <taxon>Methylobacter</taxon>
    </lineage>
</organism>
<evidence type="ECO:0000256" key="1">
    <source>
        <dbReference type="ARBA" id="ARBA00001947"/>
    </source>
</evidence>
<dbReference type="GO" id="GO:0004222">
    <property type="term" value="F:metalloendopeptidase activity"/>
    <property type="evidence" value="ECO:0007669"/>
    <property type="project" value="TreeGrafter"/>
</dbReference>
<keyword evidence="12" id="KW-1185">Reference proteome</keyword>
<keyword evidence="3" id="KW-0645">Protease</keyword>
<comment type="caution">
    <text evidence="11">The sequence shown here is derived from an EMBL/GenBank/DDBJ whole genome shotgun (WGS) entry which is preliminary data.</text>
</comment>
<evidence type="ECO:0000259" key="9">
    <source>
        <dbReference type="Pfam" id="PF01551"/>
    </source>
</evidence>
<keyword evidence="8" id="KW-0732">Signal</keyword>
<accession>A0AA43TJ61</accession>
<feature type="signal peptide" evidence="8">
    <location>
        <begin position="1"/>
        <end position="20"/>
    </location>
</feature>
<evidence type="ECO:0000259" key="10">
    <source>
        <dbReference type="Pfam" id="PF19425"/>
    </source>
</evidence>